<keyword evidence="1" id="KW-0489">Methyltransferase</keyword>
<keyword evidence="5" id="KW-1185">Reference proteome</keyword>
<evidence type="ECO:0000313" key="5">
    <source>
        <dbReference type="Proteomes" id="UP000008942"/>
    </source>
</evidence>
<dbReference type="InterPro" id="IPR001537">
    <property type="entry name" value="SpoU_MeTrfase"/>
</dbReference>
<dbReference type="InterPro" id="IPR029026">
    <property type="entry name" value="tRNA_m1G_MTases_N"/>
</dbReference>
<dbReference type="InterPro" id="IPR029028">
    <property type="entry name" value="Alpha/beta_knot_MTases"/>
</dbReference>
<dbReference type="PANTHER" id="PTHR43191">
    <property type="entry name" value="RRNA METHYLTRANSFERASE 3"/>
    <property type="match status" value="1"/>
</dbReference>
<comment type="caution">
    <text evidence="4">The sequence shown here is derived from an EMBL/GenBank/DDBJ whole genome shotgun (WGS) entry which is preliminary data.</text>
</comment>
<dbReference type="EMBL" id="AILW01000002">
    <property type="protein sequence ID" value="EJF84484.1"/>
    <property type="molecule type" value="Genomic_DNA"/>
</dbReference>
<dbReference type="Pfam" id="PF00588">
    <property type="entry name" value="SpoU_methylase"/>
    <property type="match status" value="1"/>
</dbReference>
<keyword evidence="2" id="KW-0808">Transferase</keyword>
<proteinExistence type="predicted"/>
<feature type="domain" description="tRNA/rRNA methyltransferase SpoU type" evidence="3">
    <location>
        <begin position="123"/>
        <end position="261"/>
    </location>
</feature>
<evidence type="ECO:0000259" key="3">
    <source>
        <dbReference type="Pfam" id="PF00588"/>
    </source>
</evidence>
<evidence type="ECO:0000256" key="1">
    <source>
        <dbReference type="ARBA" id="ARBA00022603"/>
    </source>
</evidence>
<sequence>MHLNITTIDETNDPRLKDYHNIREKDLVGRQQQFIAEGKITLSALLHSKEFSPLSLLILAKRLPGLLPLLEKTQPQCPIYCVSQKVMDGITGFHVHRGILGIGKRKTLPSLQSFLHNLPEKALILVLCGISNHDNMGSIFRNAAAFASHGIIVDKTSCDPLYRKSIRVSAGAALKVPYTQNAHINDIIAALNDENFHLYALSPSASHTLKQANKTKRIALIFGTEGDGLPPHILQQSQALRIPMTDGFDSLNVATASGIALAHFTDFDHSRW</sequence>
<organism evidence="4 5">
    <name type="scientific">Bartonella elizabethae Re6043vi</name>
    <dbReference type="NCBI Taxonomy" id="1094554"/>
    <lineage>
        <taxon>Bacteria</taxon>
        <taxon>Pseudomonadati</taxon>
        <taxon>Pseudomonadota</taxon>
        <taxon>Alphaproteobacteria</taxon>
        <taxon>Hyphomicrobiales</taxon>
        <taxon>Bartonellaceae</taxon>
        <taxon>Bartonella</taxon>
    </lineage>
</organism>
<dbReference type="SUPFAM" id="SSF55315">
    <property type="entry name" value="L30e-like"/>
    <property type="match status" value="1"/>
</dbReference>
<dbReference type="SUPFAM" id="SSF75217">
    <property type="entry name" value="alpha/beta knot"/>
    <property type="match status" value="1"/>
</dbReference>
<dbReference type="CDD" id="cd18095">
    <property type="entry name" value="SpoU-like_rRNA-MTase"/>
    <property type="match status" value="1"/>
</dbReference>
<dbReference type="Proteomes" id="UP000008942">
    <property type="component" value="Unassembled WGS sequence"/>
</dbReference>
<evidence type="ECO:0000256" key="2">
    <source>
        <dbReference type="ARBA" id="ARBA00022679"/>
    </source>
</evidence>
<accession>A0ABP2QQ54</accession>
<dbReference type="Gene3D" id="3.40.1280.10">
    <property type="match status" value="1"/>
</dbReference>
<evidence type="ECO:0000313" key="4">
    <source>
        <dbReference type="EMBL" id="EJF84484.1"/>
    </source>
</evidence>
<name>A0ABP2QQ54_BAREL</name>
<reference evidence="4 5" key="1">
    <citation type="submission" date="2012-03" db="EMBL/GenBank/DDBJ databases">
        <title>The Genome Sequence of Bartonella elizabethae Re6043vi.</title>
        <authorList>
            <consortium name="The Broad Institute Genome Sequencing Platform"/>
            <consortium name="The Broad Institute Genome Sequencing Center for Infectious Disease"/>
            <person name="Feldgarden M."/>
            <person name="Kirby J."/>
            <person name="Kosoy M."/>
            <person name="Birtles R."/>
            <person name="Probert W.S."/>
            <person name="Chiaraviglio L."/>
            <person name="Young S.K."/>
            <person name="Zeng Q."/>
            <person name="Gargeya S."/>
            <person name="Fitzgerald M."/>
            <person name="Haas B."/>
            <person name="Abouelleil A."/>
            <person name="Alvarado L."/>
            <person name="Arachchi H.M."/>
            <person name="Berlin A."/>
            <person name="Chapman S.B."/>
            <person name="Gearin G."/>
            <person name="Goldberg J."/>
            <person name="Griggs A."/>
            <person name="Gujja S."/>
            <person name="Hansen M."/>
            <person name="Heiman D."/>
            <person name="Howarth C."/>
            <person name="Larimer J."/>
            <person name="Lui A."/>
            <person name="MacDonald P.J.P."/>
            <person name="McCowen C."/>
            <person name="Montmayeur A."/>
            <person name="Murphy C."/>
            <person name="Neiman D."/>
            <person name="Pearson M."/>
            <person name="Priest M."/>
            <person name="Roberts A."/>
            <person name="Saif S."/>
            <person name="Shea T."/>
            <person name="Sisk P."/>
            <person name="Stolte C."/>
            <person name="Sykes S."/>
            <person name="Wortman J."/>
            <person name="Nusbaum C."/>
            <person name="Birren B."/>
        </authorList>
    </citation>
    <scope>NUCLEOTIDE SEQUENCE [LARGE SCALE GENOMIC DNA]</scope>
    <source>
        <strain evidence="4 5">Re6043vi</strain>
    </source>
</reference>
<dbReference type="InterPro" id="IPR029064">
    <property type="entry name" value="Ribosomal_eL30-like_sf"/>
</dbReference>
<dbReference type="InterPro" id="IPR051259">
    <property type="entry name" value="rRNA_Methyltransferase"/>
</dbReference>
<gene>
    <name evidence="4" type="ORF">MCU_00062</name>
</gene>
<dbReference type="RefSeq" id="WP_005773153.1">
    <property type="nucleotide sequence ID" value="NZ_JH725139.1"/>
</dbReference>
<protein>
    <recommendedName>
        <fullName evidence="3">tRNA/rRNA methyltransferase SpoU type domain-containing protein</fullName>
    </recommendedName>
</protein>
<dbReference type="PANTHER" id="PTHR43191:SF12">
    <property type="entry name" value="RRNA METHYLASE"/>
    <property type="match status" value="1"/>
</dbReference>